<reference evidence="9 10" key="1">
    <citation type="submission" date="2018-08" db="EMBL/GenBank/DDBJ databases">
        <title>Pallidiluteibacterium maritimus gen. nov., sp. nov., isolated from coastal sediment.</title>
        <authorList>
            <person name="Zhou L.Y."/>
        </authorList>
    </citation>
    <scope>NUCLEOTIDE SEQUENCE [LARGE SCALE GENOMIC DNA]</scope>
    <source>
        <strain evidence="9 10">XSD2</strain>
    </source>
</reference>
<dbReference type="InterPro" id="IPR036380">
    <property type="entry name" value="Isochorismatase-like_sf"/>
</dbReference>
<evidence type="ECO:0000313" key="10">
    <source>
        <dbReference type="Proteomes" id="UP000265926"/>
    </source>
</evidence>
<comment type="caution">
    <text evidence="9">The sequence shown here is derived from an EMBL/GenBank/DDBJ whole genome shotgun (WGS) entry which is preliminary data.</text>
</comment>
<feature type="domain" description="Isochorismatase-like" evidence="8">
    <location>
        <begin position="10"/>
        <end position="178"/>
    </location>
</feature>
<evidence type="ECO:0000256" key="6">
    <source>
        <dbReference type="ARBA" id="ARBA00039017"/>
    </source>
</evidence>
<evidence type="ECO:0000256" key="7">
    <source>
        <dbReference type="ARBA" id="ARBA00043224"/>
    </source>
</evidence>
<organism evidence="9 10">
    <name type="scientific">Maribellus luteus</name>
    <dbReference type="NCBI Taxonomy" id="2305463"/>
    <lineage>
        <taxon>Bacteria</taxon>
        <taxon>Pseudomonadati</taxon>
        <taxon>Bacteroidota</taxon>
        <taxon>Bacteroidia</taxon>
        <taxon>Marinilabiliales</taxon>
        <taxon>Prolixibacteraceae</taxon>
        <taxon>Maribellus</taxon>
    </lineage>
</organism>
<dbReference type="EMBL" id="QWGR01000005">
    <property type="protein sequence ID" value="RIJ48249.1"/>
    <property type="molecule type" value="Genomic_DNA"/>
</dbReference>
<keyword evidence="4 9" id="KW-0378">Hydrolase</keyword>
<dbReference type="AlphaFoldDB" id="A0A399SZW6"/>
<proteinExistence type="inferred from homology"/>
<evidence type="ECO:0000256" key="4">
    <source>
        <dbReference type="ARBA" id="ARBA00022801"/>
    </source>
</evidence>
<evidence type="ECO:0000313" key="9">
    <source>
        <dbReference type="EMBL" id="RIJ48249.1"/>
    </source>
</evidence>
<dbReference type="Gene3D" id="3.40.50.850">
    <property type="entry name" value="Isochorismatase-like"/>
    <property type="match status" value="1"/>
</dbReference>
<dbReference type="GO" id="GO:0008936">
    <property type="term" value="F:nicotinamidase activity"/>
    <property type="evidence" value="ECO:0007669"/>
    <property type="project" value="UniProtKB-EC"/>
</dbReference>
<evidence type="ECO:0000256" key="5">
    <source>
        <dbReference type="ARBA" id="ARBA00037900"/>
    </source>
</evidence>
<dbReference type="GO" id="GO:0046872">
    <property type="term" value="F:metal ion binding"/>
    <property type="evidence" value="ECO:0007669"/>
    <property type="project" value="UniProtKB-KW"/>
</dbReference>
<dbReference type="InterPro" id="IPR000868">
    <property type="entry name" value="Isochorismatase-like_dom"/>
</dbReference>
<dbReference type="OrthoDB" id="9791276at2"/>
<evidence type="ECO:0000256" key="2">
    <source>
        <dbReference type="ARBA" id="ARBA00022642"/>
    </source>
</evidence>
<keyword evidence="2" id="KW-0662">Pyridine nucleotide biosynthesis</keyword>
<comment type="pathway">
    <text evidence="5">Cofactor biosynthesis; nicotinate biosynthesis; nicotinate from nicotinamide: step 1/1.</text>
</comment>
<dbReference type="EC" id="3.5.1.19" evidence="6"/>
<evidence type="ECO:0000259" key="8">
    <source>
        <dbReference type="Pfam" id="PF00857"/>
    </source>
</evidence>
<protein>
    <recommendedName>
        <fullName evidence="6">nicotinamidase</fullName>
        <ecNumber evidence="6">3.5.1.19</ecNumber>
    </recommendedName>
    <alternativeName>
        <fullName evidence="7">Nicotinamide deamidase</fullName>
    </alternativeName>
</protein>
<dbReference type="PANTHER" id="PTHR11080">
    <property type="entry name" value="PYRAZINAMIDASE/NICOTINAMIDASE"/>
    <property type="match status" value="1"/>
</dbReference>
<dbReference type="RefSeq" id="WP_119437980.1">
    <property type="nucleotide sequence ID" value="NZ_QWGR01000005.1"/>
</dbReference>
<comment type="similarity">
    <text evidence="1">Belongs to the isochorismatase family.</text>
</comment>
<keyword evidence="10" id="KW-1185">Reference proteome</keyword>
<sequence>MRTDVLFWNVDTQVDFVEPEGKLYVPGAELLKPVWEKISKLAKDEDIRVISTADFHYKGSAELSVSPDFVQTFPEHCMAHTTGAEYVAETTPENPLVFDWEKEYTSLKEVKTAREIVIRKDAFDVFKGNPHTSEILNLLAPQEVIVYGVTTNVCVNDAVVGLVKKVEKVYVVEDAIKELPNIPLPFENWEKLGVKMIRFEELKEQIKKNADNADLTGRH</sequence>
<gene>
    <name evidence="9" type="ORF">D1614_10995</name>
</gene>
<name>A0A399SZW6_9BACT</name>
<dbReference type="PANTHER" id="PTHR11080:SF2">
    <property type="entry name" value="LD05707P"/>
    <property type="match status" value="1"/>
</dbReference>
<dbReference type="Proteomes" id="UP000265926">
    <property type="component" value="Unassembled WGS sequence"/>
</dbReference>
<dbReference type="SUPFAM" id="SSF52499">
    <property type="entry name" value="Isochorismatase-like hydrolases"/>
    <property type="match status" value="1"/>
</dbReference>
<dbReference type="Pfam" id="PF00857">
    <property type="entry name" value="Isochorismatase"/>
    <property type="match status" value="1"/>
</dbReference>
<evidence type="ECO:0000256" key="1">
    <source>
        <dbReference type="ARBA" id="ARBA00006336"/>
    </source>
</evidence>
<keyword evidence="3" id="KW-0479">Metal-binding</keyword>
<dbReference type="GO" id="GO:0019363">
    <property type="term" value="P:pyridine nucleotide biosynthetic process"/>
    <property type="evidence" value="ECO:0007669"/>
    <property type="project" value="UniProtKB-KW"/>
</dbReference>
<evidence type="ECO:0000256" key="3">
    <source>
        <dbReference type="ARBA" id="ARBA00022723"/>
    </source>
</evidence>
<dbReference type="InterPro" id="IPR052347">
    <property type="entry name" value="Isochorismatase_Nicotinamidase"/>
</dbReference>
<accession>A0A399SZW6</accession>